<dbReference type="Gene3D" id="3.40.50.2300">
    <property type="match status" value="2"/>
</dbReference>
<evidence type="ECO:0000256" key="2">
    <source>
        <dbReference type="ARBA" id="ARBA00022729"/>
    </source>
</evidence>
<dbReference type="Pfam" id="PF13458">
    <property type="entry name" value="Peripla_BP_6"/>
    <property type="match status" value="1"/>
</dbReference>
<reference evidence="5 6" key="1">
    <citation type="submission" date="2022-06" db="EMBL/GenBank/DDBJ databases">
        <title>Genomic Encyclopedia of Archaeal and Bacterial Type Strains, Phase II (KMG-II): from individual species to whole genera.</title>
        <authorList>
            <person name="Goeker M."/>
        </authorList>
    </citation>
    <scope>NUCLEOTIDE SEQUENCE [LARGE SCALE GENOMIC DNA]</scope>
    <source>
        <strain evidence="5 6">DSM 44255</strain>
    </source>
</reference>
<dbReference type="PANTHER" id="PTHR47235:SF1">
    <property type="entry name" value="BLR6548 PROTEIN"/>
    <property type="match status" value="1"/>
</dbReference>
<keyword evidence="6" id="KW-1185">Reference proteome</keyword>
<proteinExistence type="inferred from homology"/>
<gene>
    <name evidence="5" type="ORF">LV75_000281</name>
</gene>
<feature type="signal peptide" evidence="3">
    <location>
        <begin position="1"/>
        <end position="22"/>
    </location>
</feature>
<dbReference type="InterPro" id="IPR028081">
    <property type="entry name" value="Leu-bd"/>
</dbReference>
<comment type="caution">
    <text evidence="5">The sequence shown here is derived from an EMBL/GenBank/DDBJ whole genome shotgun (WGS) entry which is preliminary data.</text>
</comment>
<evidence type="ECO:0000313" key="5">
    <source>
        <dbReference type="EMBL" id="MCP2267799.1"/>
    </source>
</evidence>
<dbReference type="CDD" id="cd06341">
    <property type="entry name" value="PBP1_ABC_ligand_binding-like"/>
    <property type="match status" value="1"/>
</dbReference>
<evidence type="ECO:0000256" key="3">
    <source>
        <dbReference type="SAM" id="SignalP"/>
    </source>
</evidence>
<name>A0ABT1I5F3_9PSEU</name>
<accession>A0ABT1I5F3</accession>
<feature type="domain" description="Leucine-binding protein" evidence="4">
    <location>
        <begin position="35"/>
        <end position="366"/>
    </location>
</feature>
<dbReference type="SUPFAM" id="SSF53822">
    <property type="entry name" value="Periplasmic binding protein-like I"/>
    <property type="match status" value="1"/>
</dbReference>
<dbReference type="EMBL" id="JAMTCO010000001">
    <property type="protein sequence ID" value="MCP2267799.1"/>
    <property type="molecule type" value="Genomic_DNA"/>
</dbReference>
<feature type="chain" id="PRO_5046113443" evidence="3">
    <location>
        <begin position="23"/>
        <end position="396"/>
    </location>
</feature>
<evidence type="ECO:0000256" key="1">
    <source>
        <dbReference type="ARBA" id="ARBA00010062"/>
    </source>
</evidence>
<dbReference type="RefSeq" id="WP_253884713.1">
    <property type="nucleotide sequence ID" value="NZ_BAAAVB010000002.1"/>
</dbReference>
<protein>
    <submittedName>
        <fullName evidence="5">Branched-chain amino acid transport system substrate-binding protein</fullName>
    </submittedName>
</protein>
<organism evidence="5 6">
    <name type="scientific">Actinokineospora diospyrosa</name>
    <dbReference type="NCBI Taxonomy" id="103728"/>
    <lineage>
        <taxon>Bacteria</taxon>
        <taxon>Bacillati</taxon>
        <taxon>Actinomycetota</taxon>
        <taxon>Actinomycetes</taxon>
        <taxon>Pseudonocardiales</taxon>
        <taxon>Pseudonocardiaceae</taxon>
        <taxon>Actinokineospora</taxon>
    </lineage>
</organism>
<evidence type="ECO:0000259" key="4">
    <source>
        <dbReference type="Pfam" id="PF13458"/>
    </source>
</evidence>
<evidence type="ECO:0000313" key="6">
    <source>
        <dbReference type="Proteomes" id="UP001205185"/>
    </source>
</evidence>
<sequence>MRKIMRSVAVAAAVTLVAAGCADSGSSGSGGGSGPIVVGSVNALSGAATFPESSAAAKAVFDAANASGGVNGRQIQYKALDDKGDPAAAAAAAREIVGADNAVALVGSSSLLECEINSKYYEQQKVLSISGIGVDPACFNSPNISPANVGPYHDMTLTLLYGSEVLKLDNICALLEIAGNTLPSYQAAIDEWTKITGKKLTYMDATVPYGGSDYTSYIVKARSAGCKAITVNPVEPDSIGQLKAAAAQGWNDVTWLLLTSVYSENYAKAVSNAGAGVYVPAEFYPFTDAGSAQNKEWRELMTKNNIPLTSFSQGGYLAAKYFLQVIKGIKGDITRESVTKALQEMQPISDPMVGTPYVFGKGQTHHDNTAGWPIKLMSGTNKWELAAEDWLRIPKN</sequence>
<keyword evidence="2 3" id="KW-0732">Signal</keyword>
<dbReference type="PANTHER" id="PTHR47235">
    <property type="entry name" value="BLR6548 PROTEIN"/>
    <property type="match status" value="1"/>
</dbReference>
<dbReference type="PROSITE" id="PS51257">
    <property type="entry name" value="PROKAR_LIPOPROTEIN"/>
    <property type="match status" value="1"/>
</dbReference>
<dbReference type="Proteomes" id="UP001205185">
    <property type="component" value="Unassembled WGS sequence"/>
</dbReference>
<comment type="similarity">
    <text evidence="1">Belongs to the leucine-binding protein family.</text>
</comment>
<dbReference type="InterPro" id="IPR028082">
    <property type="entry name" value="Peripla_BP_I"/>
</dbReference>